<keyword evidence="2" id="KW-1185">Reference proteome</keyword>
<dbReference type="EMBL" id="CAUYUE010000005">
    <property type="protein sequence ID" value="CAK0776560.1"/>
    <property type="molecule type" value="Genomic_DNA"/>
</dbReference>
<comment type="caution">
    <text evidence="1">The sequence shown here is derived from an EMBL/GenBank/DDBJ whole genome shotgun (WGS) entry which is preliminary data.</text>
</comment>
<organism evidence="1 2">
    <name type="scientific">Coccomyxa viridis</name>
    <dbReference type="NCBI Taxonomy" id="1274662"/>
    <lineage>
        <taxon>Eukaryota</taxon>
        <taxon>Viridiplantae</taxon>
        <taxon>Chlorophyta</taxon>
        <taxon>core chlorophytes</taxon>
        <taxon>Trebouxiophyceae</taxon>
        <taxon>Trebouxiophyceae incertae sedis</taxon>
        <taxon>Coccomyxaceae</taxon>
        <taxon>Coccomyxa</taxon>
    </lineage>
</organism>
<gene>
    <name evidence="1" type="ORF">CVIRNUC_004391</name>
</gene>
<dbReference type="Proteomes" id="UP001314263">
    <property type="component" value="Unassembled WGS sequence"/>
</dbReference>
<accession>A0AAV1I1D6</accession>
<evidence type="ECO:0000313" key="2">
    <source>
        <dbReference type="Proteomes" id="UP001314263"/>
    </source>
</evidence>
<protein>
    <submittedName>
        <fullName evidence="1">Uncharacterized protein</fullName>
    </submittedName>
</protein>
<evidence type="ECO:0000313" key="1">
    <source>
        <dbReference type="EMBL" id="CAK0776560.1"/>
    </source>
</evidence>
<name>A0AAV1I1D6_9CHLO</name>
<proteinExistence type="predicted"/>
<sequence>MSMVETAYSDLKGNATAAADILCHKMFPNMTNTTQCLAKAANATGLVGKRVDFPAICTGPSASASETTMGTAPATGTPFNYTRYAPYKYYRKNLGLPSTCLDTEDKSGLLCYPKCPSDGHKWTGEGPVCWSKTMYFPHFAALGRGVGHTLRCPSDQEYSTLGAGCFYPCAQGYKGSGSECSHT</sequence>
<dbReference type="AlphaFoldDB" id="A0AAV1I1D6"/>
<reference evidence="1 2" key="1">
    <citation type="submission" date="2023-10" db="EMBL/GenBank/DDBJ databases">
        <authorList>
            <person name="Maclean D."/>
            <person name="Macfadyen A."/>
        </authorList>
    </citation>
    <scope>NUCLEOTIDE SEQUENCE [LARGE SCALE GENOMIC DNA]</scope>
</reference>